<dbReference type="PATRIC" id="fig|1675527.3.peg.3937"/>
<organism evidence="1 2">
    <name type="scientific">Candidatus Rhodobacter oscarellae</name>
    <dbReference type="NCBI Taxonomy" id="1675527"/>
    <lineage>
        <taxon>Bacteria</taxon>
        <taxon>Pseudomonadati</taxon>
        <taxon>Pseudomonadota</taxon>
        <taxon>Alphaproteobacteria</taxon>
        <taxon>Rhodobacterales</taxon>
        <taxon>Rhodobacter group</taxon>
        <taxon>Rhodobacter</taxon>
    </lineage>
</organism>
<dbReference type="PANTHER" id="PTHR43685:SF3">
    <property type="entry name" value="SLR2126 PROTEIN"/>
    <property type="match status" value="1"/>
</dbReference>
<dbReference type="STRING" id="1675527.AIOL_003757"/>
<proteinExistence type="predicted"/>
<dbReference type="Gene3D" id="3.90.550.10">
    <property type="entry name" value="Spore Coat Polysaccharide Biosynthesis Protein SpsA, Chain A"/>
    <property type="match status" value="1"/>
</dbReference>
<protein>
    <submittedName>
        <fullName evidence="1">Glycosyl transferase, family 2</fullName>
    </submittedName>
</protein>
<keyword evidence="2" id="KW-1185">Reference proteome</keyword>
<dbReference type="GO" id="GO:0016740">
    <property type="term" value="F:transferase activity"/>
    <property type="evidence" value="ECO:0007669"/>
    <property type="project" value="UniProtKB-KW"/>
</dbReference>
<gene>
    <name evidence="1" type="ORF">AIOL_003757</name>
</gene>
<dbReference type="Proteomes" id="UP000037178">
    <property type="component" value="Unassembled WGS sequence"/>
</dbReference>
<dbReference type="RefSeq" id="WP_049644347.1">
    <property type="nucleotide sequence ID" value="NZ_LFTY01000002.1"/>
</dbReference>
<dbReference type="AlphaFoldDB" id="A0A0J9E7S1"/>
<reference evidence="1 2" key="1">
    <citation type="submission" date="2015-06" db="EMBL/GenBank/DDBJ databases">
        <title>Draft genome sequence of an Alphaproteobacteria species associated to the Mediterranean sponge Oscarella lobularis.</title>
        <authorList>
            <person name="Jourda C."/>
            <person name="Santini S."/>
            <person name="Claverie J.-M."/>
        </authorList>
    </citation>
    <scope>NUCLEOTIDE SEQUENCE [LARGE SCALE GENOMIC DNA]</scope>
    <source>
        <strain evidence="1">IGS</strain>
    </source>
</reference>
<sequence>MTEIPISVVIVSRDRPASLQRCLEGIEQLFYGQFEVVIVADRAGCDAVRDMGLGEAVSLIEFNEANISAARNLGIAQAAGEVVAFIDDDSVPEPTWLNHLSAPFANHEVVAAGGYVRGRNGISFQSRANWVDTTGRETAIAAEGAHVVLTGAPGKAVKTEGTNCAFRRGVLAKIGGFDPNFRFFLDETDVNMRLAKDHHKTAVVPLAQVHHGFHASRYRAADRTPRSLTEIGASQAVFLRKHALPDMRDGAMDAFRQEQRARLVRNMVAGACEPRDVSGLMAGLESGIQDGLARSLEPPTAIPERTRPFKVFQSRVPYGDPLIMTGHRLAAGRLRAEARAAAAQGRRVTLFLFGSTALYHRASFQHGFWEQIGGLFGKSDRNDKIFKPWRRKSRVAREKKLLADIRITCSS</sequence>
<comment type="caution">
    <text evidence="1">The sequence shown here is derived from an EMBL/GenBank/DDBJ whole genome shotgun (WGS) entry which is preliminary data.</text>
</comment>
<dbReference type="Pfam" id="PF13641">
    <property type="entry name" value="Glyco_tranf_2_3"/>
    <property type="match status" value="1"/>
</dbReference>
<dbReference type="PANTHER" id="PTHR43685">
    <property type="entry name" value="GLYCOSYLTRANSFERASE"/>
    <property type="match status" value="1"/>
</dbReference>
<dbReference type="InterPro" id="IPR029044">
    <property type="entry name" value="Nucleotide-diphossugar_trans"/>
</dbReference>
<dbReference type="InterPro" id="IPR050834">
    <property type="entry name" value="Glycosyltransf_2"/>
</dbReference>
<name>A0A0J9E7S1_9RHOB</name>
<accession>A0A0J9E7S1</accession>
<keyword evidence="1" id="KW-0808">Transferase</keyword>
<evidence type="ECO:0000313" key="1">
    <source>
        <dbReference type="EMBL" id="KMW58777.1"/>
    </source>
</evidence>
<evidence type="ECO:0000313" key="2">
    <source>
        <dbReference type="Proteomes" id="UP000037178"/>
    </source>
</evidence>
<dbReference type="OrthoDB" id="153025at2"/>
<dbReference type="SUPFAM" id="SSF53448">
    <property type="entry name" value="Nucleotide-diphospho-sugar transferases"/>
    <property type="match status" value="1"/>
</dbReference>
<dbReference type="EMBL" id="LFTY01000002">
    <property type="protein sequence ID" value="KMW58777.1"/>
    <property type="molecule type" value="Genomic_DNA"/>
</dbReference>